<comment type="caution">
    <text evidence="1">The sequence shown here is derived from an EMBL/GenBank/DDBJ whole genome shotgun (WGS) entry which is preliminary data.</text>
</comment>
<evidence type="ECO:0000313" key="2">
    <source>
        <dbReference type="Proteomes" id="UP001148737"/>
    </source>
</evidence>
<proteinExistence type="predicted"/>
<dbReference type="Proteomes" id="UP001148737">
    <property type="component" value="Unassembled WGS sequence"/>
</dbReference>
<sequence>MQNLDGPNNYKIGWIAALPIERAAATAFLDDRHGTPQGFLQHPSDANSYTWGRIGEHNVVIASLPAGVHGTTSAATSALNMLASLPQIRIGLLVGICGGVGAAQQEHGYDIRLGDVVVGQPKGVAGGVIQYDLVKGKPNQEWERTGALNKPPRVLLNALASLQADHMISPSKVPDILEQGLRSNPQMARARNNIPAFVHQGFENDRLFKSAYRCIGGFNCRNCDAAELVAREKRETTDPEIHYGVIASGNTLVKDAATRDRLSSFVGPDCLCFEMEAAGLVDHFPCLVIRGVADYADSHKNDQWQRYASATAAAFAKELLAYVPAAQLHNTARAVNLLESIRGDVKEIQSATASIRGGMQSLHAELQSSYQPQLFQRLPVAKGASFDSQAQEHSPTCLSNTRVELLRQITHWAYDVRSRKSIFWLNGMAGTGKSTISRTIAQRFSDAGHLGASFFFDRGEQDQRNLSKFFPTVAADMATRQSFMATAIKNNLDADPSVISRAVPDQFNKLFLKPLSQRPTIDHPIIFVIDALDECERDEEILLLIQLFSRVQDQGSIKVFLTSRPELPPRLGFKAIEGEYEHVILHDIPQDVIGKDISTFLKHELDNIRNVFNASVPPHRHLGAHWPSLADIQKITKLAIPLFIFAATVCRFVADRRFGIPTELLKEICEFQPGDVLELDQLDATYMPVLNQLIKGLTGSRRRKVIEQFQQVVGPILVLATPLTATTLGGVLGLSKEAVDGRLDLLHSVLRVPEAIESPIRLLHLSFRDFLVAPNRRTHPFWMDETDLHADMVSKCLRVLQTHLRQDLCDLQLPGQARLSTSPDLINANLPTQLRYASLYWVLHVEKANIGLEDESNVHQFLLLHLLHWLEALSWMGQAAQAFDMISTLQSRLMANNSDQLSNLLDDAMGLVRNHISVIDLTPLQLYGSLLTFLPASSTIKKIFGAQSQWVNLLAPVQDEWNQRDQIFEGHQGGITVFAFSPNSKFLASGSEDGTVRIWSILSGQCIKVFDNCRGAAPLTFSPNGDLIAISSFLGITVWRIRTGECIRKLLPDNEGSFDSSRLMAASYDGSVNIWHLGSGQCVCELNETWTTRFRSAVALSYDGSMVALAFADGKELRVRNVNSGETLHTLTELPGNVISMTFSRDASQLVVAFFGRAARMYCMTSGNCTQSFNIVPASFDAEALTLSPDSTLLGVAMRHSGSEIYRVDTGERVQALNSHLCGNHHGQFSCDLQLKAWGSDFETILQVHRTAIEQLSAPADIHSGRVYSVAMSQDTTLLASAALDKTIRIWRCGTGECIRVLSGHTDAVLFVAFSADSKLLVSTSGGGSARIWHVDTGECLRALPVGSNTVWDASLSNDSALLATSCQDEGVKIWQVETGQCIRTISIEHSSIFPVALSNDCALVATVCAFSVLVWSLDKEEPIHKLEVPSSARSAAFLHDSEILAISLQSKTIYIVHSRTGETLHHLDVGFQAGRIFFEPSTTRLMTDYGAIDIYENTGARSSGTDPVGQFYGYGISGDECWITWRGNKLLWIPPESRRYSSVVSRNVVATGSVSGRVTIIKLPIEPSMASLPAKGVFKASATTRRTMQRCGFMS</sequence>
<evidence type="ECO:0000313" key="1">
    <source>
        <dbReference type="EMBL" id="KAJ3493988.1"/>
    </source>
</evidence>
<reference evidence="1" key="1">
    <citation type="submission" date="2022-07" db="EMBL/GenBank/DDBJ databases">
        <title>Genome Sequence of Lecanicillium saksenae.</title>
        <authorList>
            <person name="Buettner E."/>
        </authorList>
    </citation>
    <scope>NUCLEOTIDE SEQUENCE</scope>
    <source>
        <strain evidence="1">VT-O1</strain>
    </source>
</reference>
<dbReference type="EMBL" id="JANAKD010000427">
    <property type="protein sequence ID" value="KAJ3493988.1"/>
    <property type="molecule type" value="Genomic_DNA"/>
</dbReference>
<accession>A0ACC1QVN0</accession>
<gene>
    <name evidence="1" type="ORF">NLG97_g4368</name>
</gene>
<keyword evidence="2" id="KW-1185">Reference proteome</keyword>
<name>A0ACC1QVN0_9HYPO</name>
<organism evidence="1 2">
    <name type="scientific">Lecanicillium saksenae</name>
    <dbReference type="NCBI Taxonomy" id="468837"/>
    <lineage>
        <taxon>Eukaryota</taxon>
        <taxon>Fungi</taxon>
        <taxon>Dikarya</taxon>
        <taxon>Ascomycota</taxon>
        <taxon>Pezizomycotina</taxon>
        <taxon>Sordariomycetes</taxon>
        <taxon>Hypocreomycetidae</taxon>
        <taxon>Hypocreales</taxon>
        <taxon>Cordycipitaceae</taxon>
        <taxon>Lecanicillium</taxon>
    </lineage>
</organism>
<protein>
    <submittedName>
        <fullName evidence="1">Uncharacterized protein</fullName>
    </submittedName>
</protein>